<organism evidence="1 2">
    <name type="scientific">Paraphoma chrysanthemicola</name>
    <dbReference type="NCBI Taxonomy" id="798071"/>
    <lineage>
        <taxon>Eukaryota</taxon>
        <taxon>Fungi</taxon>
        <taxon>Dikarya</taxon>
        <taxon>Ascomycota</taxon>
        <taxon>Pezizomycotina</taxon>
        <taxon>Dothideomycetes</taxon>
        <taxon>Pleosporomycetidae</taxon>
        <taxon>Pleosporales</taxon>
        <taxon>Pleosporineae</taxon>
        <taxon>Phaeosphaeriaceae</taxon>
        <taxon>Paraphoma</taxon>
    </lineage>
</organism>
<evidence type="ECO:0000313" key="2">
    <source>
        <dbReference type="Proteomes" id="UP000813461"/>
    </source>
</evidence>
<keyword evidence="2" id="KW-1185">Reference proteome</keyword>
<dbReference type="AlphaFoldDB" id="A0A8K0VSA5"/>
<dbReference type="EMBL" id="JAGMVJ010000027">
    <property type="protein sequence ID" value="KAH7070206.1"/>
    <property type="molecule type" value="Genomic_DNA"/>
</dbReference>
<protein>
    <submittedName>
        <fullName evidence="1">Uncharacterized protein</fullName>
    </submittedName>
</protein>
<reference evidence="1" key="1">
    <citation type="journal article" date="2021" name="Nat. Commun.">
        <title>Genetic determinants of endophytism in the Arabidopsis root mycobiome.</title>
        <authorList>
            <person name="Mesny F."/>
            <person name="Miyauchi S."/>
            <person name="Thiergart T."/>
            <person name="Pickel B."/>
            <person name="Atanasova L."/>
            <person name="Karlsson M."/>
            <person name="Huettel B."/>
            <person name="Barry K.W."/>
            <person name="Haridas S."/>
            <person name="Chen C."/>
            <person name="Bauer D."/>
            <person name="Andreopoulos W."/>
            <person name="Pangilinan J."/>
            <person name="LaButti K."/>
            <person name="Riley R."/>
            <person name="Lipzen A."/>
            <person name="Clum A."/>
            <person name="Drula E."/>
            <person name="Henrissat B."/>
            <person name="Kohler A."/>
            <person name="Grigoriev I.V."/>
            <person name="Martin F.M."/>
            <person name="Hacquard S."/>
        </authorList>
    </citation>
    <scope>NUCLEOTIDE SEQUENCE</scope>
    <source>
        <strain evidence="1">MPI-SDFR-AT-0120</strain>
    </source>
</reference>
<comment type="caution">
    <text evidence="1">The sequence shown here is derived from an EMBL/GenBank/DDBJ whole genome shotgun (WGS) entry which is preliminary data.</text>
</comment>
<evidence type="ECO:0000313" key="1">
    <source>
        <dbReference type="EMBL" id="KAH7070206.1"/>
    </source>
</evidence>
<dbReference type="Proteomes" id="UP000813461">
    <property type="component" value="Unassembled WGS sequence"/>
</dbReference>
<gene>
    <name evidence="1" type="ORF">FB567DRAFT_539471</name>
</gene>
<accession>A0A8K0VSA5</accession>
<proteinExistence type="predicted"/>
<dbReference type="OrthoDB" id="3643156at2759"/>
<name>A0A8K0VSA5_9PLEO</name>
<sequence length="348" mass="37951">MLRVVKAPLVVGGLFLVFVMSYFPRALETRHPETSDLVIGIALTANHGTVSLRNKDGSFTDLGRIEGSLEYTKLMRRLASQESWHLSNPYNSLDDMWDDWPRQILRSVRKSIGLPASSEVAVIARFLKDILAHVEARVGRSPSALISFPALPGLFQEDIVDAVSYIGLRSLGNGFQKHPHEMVAAYAGNGLGLSTSCSGPGTCDKAGDKFEVRHTVLAEYTEAALLLHHGYMDKALEIPDAEMRLKVSFDLGSGRQPGEEDLRAFFLEFLSRVYTIGGSFEAPEKITVILTGSSDSVVDGKVENASKAAVLALPSKFEGFFDSSGYIAARGAAELAWRALSPEENMEI</sequence>